<feature type="binding site" evidence="6">
    <location>
        <position position="132"/>
    </location>
    <ligand>
        <name>Zn(2+)</name>
        <dbReference type="ChEBI" id="CHEBI:29105"/>
    </ligand>
</feature>
<protein>
    <submittedName>
        <fullName evidence="9">Uncharacterized protein</fullName>
    </submittedName>
</protein>
<feature type="transmembrane region" description="Helical" evidence="7">
    <location>
        <begin position="233"/>
        <end position="251"/>
    </location>
</feature>
<keyword evidence="4 7" id="KW-1133">Transmembrane helix</keyword>
<feature type="binding site" evidence="6">
    <location>
        <position position="271"/>
    </location>
    <ligand>
        <name>Zn(2+)</name>
        <dbReference type="ChEBI" id="CHEBI:29105"/>
    </ligand>
</feature>
<evidence type="ECO:0000313" key="8">
    <source>
        <dbReference type="EMBL" id="CAE8622555.1"/>
    </source>
</evidence>
<feature type="transmembrane region" description="Helical" evidence="7">
    <location>
        <begin position="179"/>
        <end position="196"/>
    </location>
</feature>
<evidence type="ECO:0000313" key="9">
    <source>
        <dbReference type="EMBL" id="CAE8683539.1"/>
    </source>
</evidence>
<keyword evidence="6" id="KW-0479">Metal-binding</keyword>
<evidence type="ECO:0000256" key="7">
    <source>
        <dbReference type="SAM" id="Phobius"/>
    </source>
</evidence>
<organism evidence="9 10">
    <name type="scientific">Polarella glacialis</name>
    <name type="common">Dinoflagellate</name>
    <dbReference type="NCBI Taxonomy" id="89957"/>
    <lineage>
        <taxon>Eukaryota</taxon>
        <taxon>Sar</taxon>
        <taxon>Alveolata</taxon>
        <taxon>Dinophyceae</taxon>
        <taxon>Suessiales</taxon>
        <taxon>Suessiaceae</taxon>
        <taxon>Polarella</taxon>
    </lineage>
</organism>
<evidence type="ECO:0000256" key="2">
    <source>
        <dbReference type="ARBA" id="ARBA00007018"/>
    </source>
</evidence>
<feature type="transmembrane region" description="Helical" evidence="7">
    <location>
        <begin position="76"/>
        <end position="97"/>
    </location>
</feature>
<dbReference type="GO" id="GO:0016020">
    <property type="term" value="C:membrane"/>
    <property type="evidence" value="ECO:0007669"/>
    <property type="project" value="UniProtKB-SubCell"/>
</dbReference>
<comment type="subcellular location">
    <subcellularLocation>
        <location evidence="1">Membrane</location>
        <topology evidence="1">Multi-pass membrane protein</topology>
    </subcellularLocation>
</comment>
<evidence type="ECO:0000256" key="1">
    <source>
        <dbReference type="ARBA" id="ARBA00004141"/>
    </source>
</evidence>
<keyword evidence="6" id="KW-0862">Zinc</keyword>
<dbReference type="OrthoDB" id="529367at2759"/>
<keyword evidence="5 7" id="KW-0472">Membrane</keyword>
<dbReference type="OMA" id="IGNACDY"/>
<dbReference type="GO" id="GO:0038023">
    <property type="term" value="F:signaling receptor activity"/>
    <property type="evidence" value="ECO:0007669"/>
    <property type="project" value="TreeGrafter"/>
</dbReference>
<evidence type="ECO:0000313" key="11">
    <source>
        <dbReference type="Proteomes" id="UP000654075"/>
    </source>
</evidence>
<evidence type="ECO:0000256" key="3">
    <source>
        <dbReference type="ARBA" id="ARBA00022692"/>
    </source>
</evidence>
<feature type="transmembrane region" description="Helical" evidence="7">
    <location>
        <begin position="145"/>
        <end position="167"/>
    </location>
</feature>
<sequence>MGGVKDVPPPPPWIGSAEEVPGYQRRVKVVPPPPPWLGSAEEVPGYQRRRFIHRHYRLEPPRLCHFYRCHNELGNMWTHVAALGFTLMRFASWWVQVPSHSDLVWPGPLYAFGVAAFFVSSLFVFSVSIQYHWRYCSGEREFNGWLCLDLAGCFMTLFIGFAAGIPMGFHCFPHLQKVYLTQAGVICAAMLAALVLERKRGEKVITVLGWGGISAVVPAIHFLAISEVGRNRIGLRLLLVVLCGVVAFLIYTKLWPECYAPGSFDLWGHSHQLWHIFIFLAIAQYNEALIDIFNLTASAEFCLG</sequence>
<name>A0A813JRU5_POLGL</name>
<comment type="caution">
    <text evidence="9">The sequence shown here is derived from an EMBL/GenBank/DDBJ whole genome shotgun (WGS) entry which is preliminary data.</text>
</comment>
<evidence type="ECO:0000256" key="5">
    <source>
        <dbReference type="ARBA" id="ARBA00023136"/>
    </source>
</evidence>
<dbReference type="Proteomes" id="UP000626109">
    <property type="component" value="Unassembled WGS sequence"/>
</dbReference>
<accession>A0A813JRU5</accession>
<feature type="transmembrane region" description="Helical" evidence="7">
    <location>
        <begin position="208"/>
        <end position="227"/>
    </location>
</feature>
<keyword evidence="11" id="KW-1185">Reference proteome</keyword>
<evidence type="ECO:0000256" key="6">
    <source>
        <dbReference type="PIRSR" id="PIRSR604254-1"/>
    </source>
</evidence>
<comment type="similarity">
    <text evidence="2">Belongs to the ADIPOR family.</text>
</comment>
<dbReference type="PANTHER" id="PTHR20855:SF52">
    <property type="entry name" value="ADIPONECTIN RECEPTOR PROTEIN"/>
    <property type="match status" value="1"/>
</dbReference>
<dbReference type="Pfam" id="PF03006">
    <property type="entry name" value="HlyIII"/>
    <property type="match status" value="1"/>
</dbReference>
<feature type="transmembrane region" description="Helical" evidence="7">
    <location>
        <begin position="109"/>
        <end position="133"/>
    </location>
</feature>
<dbReference type="Proteomes" id="UP000654075">
    <property type="component" value="Unassembled WGS sequence"/>
</dbReference>
<reference evidence="9" key="1">
    <citation type="submission" date="2021-02" db="EMBL/GenBank/DDBJ databases">
        <authorList>
            <person name="Dougan E. K."/>
            <person name="Rhodes N."/>
            <person name="Thang M."/>
            <person name="Chan C."/>
        </authorList>
    </citation>
    <scope>NUCLEOTIDE SEQUENCE</scope>
</reference>
<dbReference type="PANTHER" id="PTHR20855">
    <property type="entry name" value="ADIPOR/PROGESTIN RECEPTOR-RELATED"/>
    <property type="match status" value="1"/>
</dbReference>
<gene>
    <name evidence="8" type="ORF">PGLA1383_LOCUS39991</name>
    <name evidence="9" type="ORF">PGLA2088_LOCUS23520</name>
</gene>
<keyword evidence="3 7" id="KW-0812">Transmembrane</keyword>
<dbReference type="InterPro" id="IPR004254">
    <property type="entry name" value="AdipoR/HlyIII-related"/>
</dbReference>
<dbReference type="GO" id="GO:0046872">
    <property type="term" value="F:metal ion binding"/>
    <property type="evidence" value="ECO:0007669"/>
    <property type="project" value="UniProtKB-KW"/>
</dbReference>
<dbReference type="AlphaFoldDB" id="A0A813JRU5"/>
<evidence type="ECO:0000313" key="10">
    <source>
        <dbReference type="Proteomes" id="UP000626109"/>
    </source>
</evidence>
<evidence type="ECO:0000256" key="4">
    <source>
        <dbReference type="ARBA" id="ARBA00022989"/>
    </source>
</evidence>
<feature type="binding site" evidence="6">
    <location>
        <position position="275"/>
    </location>
    <ligand>
        <name>Zn(2+)</name>
        <dbReference type="ChEBI" id="CHEBI:29105"/>
    </ligand>
</feature>
<dbReference type="EMBL" id="CAJNNW010026201">
    <property type="protein sequence ID" value="CAE8683539.1"/>
    <property type="molecule type" value="Genomic_DNA"/>
</dbReference>
<dbReference type="EMBL" id="CAJNNV010027995">
    <property type="protein sequence ID" value="CAE8622555.1"/>
    <property type="molecule type" value="Genomic_DNA"/>
</dbReference>
<proteinExistence type="inferred from homology"/>